<sequence>MTKDSKGRPLSAIVGERLREFREAKGLRQADIAAAAAQGGLAWSRSSIAALEAGSRNLSIEELLVLPYVISSVGGWDEPLIPPKVRIAMNGGYVIQGEVIPRLAEALIHGVRSAPDSGAQQRAEIEELGRETRLIDHGLEDARMRARYCAIRIIFGRAYPQVNYDGIMKSRNFDGDLTSKITARLALNADHSVKFTLARFLPYALWGRPSHEERDRRTDARGEYESKRSLQAARGHATREMIAELNEEIGKRSSLIKSVLDQLEPIWNDEDALTEWLFENDPRNVWPGKIS</sequence>
<feature type="region of interest" description="Disordered" evidence="1">
    <location>
        <begin position="212"/>
        <end position="235"/>
    </location>
</feature>
<comment type="caution">
    <text evidence="2">The sequence shown here is derived from an EMBL/GenBank/DDBJ whole genome shotgun (WGS) entry which is preliminary data.</text>
</comment>
<organism evidence="2 3">
    <name type="scientific">Streptomyces ardesiacus</name>
    <dbReference type="NCBI Taxonomy" id="285564"/>
    <lineage>
        <taxon>Bacteria</taxon>
        <taxon>Bacillati</taxon>
        <taxon>Actinomycetota</taxon>
        <taxon>Actinomycetes</taxon>
        <taxon>Kitasatosporales</taxon>
        <taxon>Streptomycetaceae</taxon>
        <taxon>Streptomyces</taxon>
    </lineage>
</organism>
<reference evidence="2 3" key="1">
    <citation type="submission" date="2024-10" db="EMBL/GenBank/DDBJ databases">
        <title>The Natural Products Discovery Center: Release of the First 8490 Sequenced Strains for Exploring Actinobacteria Biosynthetic Diversity.</title>
        <authorList>
            <person name="Kalkreuter E."/>
            <person name="Kautsar S.A."/>
            <person name="Yang D."/>
            <person name="Bader C.D."/>
            <person name="Teijaro C.N."/>
            <person name="Fluegel L."/>
            <person name="Davis C.M."/>
            <person name="Simpson J.R."/>
            <person name="Lauterbach L."/>
            <person name="Steele A.D."/>
            <person name="Gui C."/>
            <person name="Meng S."/>
            <person name="Li G."/>
            <person name="Viehrig K."/>
            <person name="Ye F."/>
            <person name="Su P."/>
            <person name="Kiefer A.F."/>
            <person name="Nichols A."/>
            <person name="Cepeda A.J."/>
            <person name="Yan W."/>
            <person name="Fan B."/>
            <person name="Jiang Y."/>
            <person name="Adhikari A."/>
            <person name="Zheng C.-J."/>
            <person name="Schuster L."/>
            <person name="Cowan T.M."/>
            <person name="Smanski M.J."/>
            <person name="Chevrette M.G."/>
            <person name="De Carvalho L.P.S."/>
            <person name="Shen B."/>
        </authorList>
    </citation>
    <scope>NUCLEOTIDE SEQUENCE [LARGE SCALE GENOMIC DNA]</scope>
    <source>
        <strain evidence="2 3">NPDC093086</strain>
    </source>
</reference>
<keyword evidence="3" id="KW-1185">Reference proteome</keyword>
<gene>
    <name evidence="2" type="ORF">ACIQFM_09760</name>
</gene>
<proteinExistence type="predicted"/>
<name>A0ABW8H6Z0_9ACTN</name>
<dbReference type="Pfam" id="PF13560">
    <property type="entry name" value="HTH_31"/>
    <property type="match status" value="1"/>
</dbReference>
<evidence type="ECO:0000313" key="3">
    <source>
        <dbReference type="Proteomes" id="UP001617907"/>
    </source>
</evidence>
<dbReference type="Gene3D" id="1.10.260.40">
    <property type="entry name" value="lambda repressor-like DNA-binding domains"/>
    <property type="match status" value="1"/>
</dbReference>
<accession>A0ABW8H6Z0</accession>
<protein>
    <submittedName>
        <fullName evidence="2">Helix-turn-helix domain-containing protein</fullName>
    </submittedName>
</protein>
<evidence type="ECO:0000256" key="1">
    <source>
        <dbReference type="SAM" id="MobiDB-lite"/>
    </source>
</evidence>
<dbReference type="InterPro" id="IPR010982">
    <property type="entry name" value="Lambda_DNA-bd_dom_sf"/>
</dbReference>
<feature type="compositionally biased region" description="Basic and acidic residues" evidence="1">
    <location>
        <begin position="212"/>
        <end position="228"/>
    </location>
</feature>
<dbReference type="Proteomes" id="UP001617907">
    <property type="component" value="Unassembled WGS sequence"/>
</dbReference>
<dbReference type="RefSeq" id="WP_350890757.1">
    <property type="nucleotide sequence ID" value="NZ_JBEOTR010000011.1"/>
</dbReference>
<evidence type="ECO:0000313" key="2">
    <source>
        <dbReference type="EMBL" id="MFJ6036535.1"/>
    </source>
</evidence>
<dbReference type="SUPFAM" id="SSF47413">
    <property type="entry name" value="lambda repressor-like DNA-binding domains"/>
    <property type="match status" value="1"/>
</dbReference>
<dbReference type="EMBL" id="JBIVPC010000005">
    <property type="protein sequence ID" value="MFJ6036535.1"/>
    <property type="molecule type" value="Genomic_DNA"/>
</dbReference>